<gene>
    <name evidence="5" type="ORF">HYPSUDRAFT_42842</name>
</gene>
<dbReference type="InterPro" id="IPR038389">
    <property type="entry name" value="PSMG2_sf"/>
</dbReference>
<evidence type="ECO:0000313" key="6">
    <source>
        <dbReference type="Proteomes" id="UP000054270"/>
    </source>
</evidence>
<dbReference type="Pfam" id="PF09754">
    <property type="entry name" value="PAC2"/>
    <property type="match status" value="1"/>
</dbReference>
<dbReference type="GO" id="GO:0043248">
    <property type="term" value="P:proteasome assembly"/>
    <property type="evidence" value="ECO:0007669"/>
    <property type="project" value="TreeGrafter"/>
</dbReference>
<organism evidence="5 6">
    <name type="scientific">Hypholoma sublateritium (strain FD-334 SS-4)</name>
    <dbReference type="NCBI Taxonomy" id="945553"/>
    <lineage>
        <taxon>Eukaryota</taxon>
        <taxon>Fungi</taxon>
        <taxon>Dikarya</taxon>
        <taxon>Basidiomycota</taxon>
        <taxon>Agaricomycotina</taxon>
        <taxon>Agaricomycetes</taxon>
        <taxon>Agaricomycetidae</taxon>
        <taxon>Agaricales</taxon>
        <taxon>Agaricineae</taxon>
        <taxon>Strophariaceae</taxon>
        <taxon>Hypholoma</taxon>
    </lineage>
</organism>
<evidence type="ECO:0000256" key="3">
    <source>
        <dbReference type="ARBA" id="ARBA00025745"/>
    </source>
</evidence>
<evidence type="ECO:0000256" key="1">
    <source>
        <dbReference type="ARBA" id="ARBA00019186"/>
    </source>
</evidence>
<dbReference type="OMA" id="WKEHTGE"/>
<reference evidence="6" key="1">
    <citation type="submission" date="2014-04" db="EMBL/GenBank/DDBJ databases">
        <title>Evolutionary Origins and Diversification of the Mycorrhizal Mutualists.</title>
        <authorList>
            <consortium name="DOE Joint Genome Institute"/>
            <consortium name="Mycorrhizal Genomics Consortium"/>
            <person name="Kohler A."/>
            <person name="Kuo A."/>
            <person name="Nagy L.G."/>
            <person name="Floudas D."/>
            <person name="Copeland A."/>
            <person name="Barry K.W."/>
            <person name="Cichocki N."/>
            <person name="Veneault-Fourrey C."/>
            <person name="LaButti K."/>
            <person name="Lindquist E.A."/>
            <person name="Lipzen A."/>
            <person name="Lundell T."/>
            <person name="Morin E."/>
            <person name="Murat C."/>
            <person name="Riley R."/>
            <person name="Ohm R."/>
            <person name="Sun H."/>
            <person name="Tunlid A."/>
            <person name="Henrissat B."/>
            <person name="Grigoriev I.V."/>
            <person name="Hibbett D.S."/>
            <person name="Martin F."/>
        </authorList>
    </citation>
    <scope>NUCLEOTIDE SEQUENCE [LARGE SCALE GENOMIC DNA]</scope>
    <source>
        <strain evidence="6">FD-334 SS-4</strain>
    </source>
</reference>
<dbReference type="GO" id="GO:0005829">
    <property type="term" value="C:cytosol"/>
    <property type="evidence" value="ECO:0007669"/>
    <property type="project" value="TreeGrafter"/>
</dbReference>
<keyword evidence="6" id="KW-1185">Reference proteome</keyword>
<dbReference type="Proteomes" id="UP000054270">
    <property type="component" value="Unassembled WGS sequence"/>
</dbReference>
<evidence type="ECO:0000313" key="5">
    <source>
        <dbReference type="EMBL" id="KJA20758.1"/>
    </source>
</evidence>
<dbReference type="GO" id="GO:0005634">
    <property type="term" value="C:nucleus"/>
    <property type="evidence" value="ECO:0007669"/>
    <property type="project" value="TreeGrafter"/>
</dbReference>
<dbReference type="SUPFAM" id="SSF159659">
    <property type="entry name" value="Cgl1923-like"/>
    <property type="match status" value="1"/>
</dbReference>
<evidence type="ECO:0000256" key="4">
    <source>
        <dbReference type="PIRNR" id="PIRNR010044"/>
    </source>
</evidence>
<dbReference type="PANTHER" id="PTHR12970:SF1">
    <property type="entry name" value="PROTEASOME ASSEMBLY CHAPERONE 2"/>
    <property type="match status" value="1"/>
</dbReference>
<dbReference type="Gene3D" id="3.40.50.10900">
    <property type="entry name" value="PAC-like subunit"/>
    <property type="match status" value="2"/>
</dbReference>
<dbReference type="InterPro" id="IPR019151">
    <property type="entry name" value="Proteasome_assmbl_chaperone_2"/>
</dbReference>
<dbReference type="PANTHER" id="PTHR12970">
    <property type="entry name" value="PROTEASOME ASSEMBLY CHAPERONE 2"/>
    <property type="match status" value="1"/>
</dbReference>
<protein>
    <recommendedName>
        <fullName evidence="1 4">Proteasome assembly chaperone 2</fullName>
    </recommendedName>
</protein>
<dbReference type="PIRSF" id="PIRSF010044">
    <property type="entry name" value="UCP010044"/>
    <property type="match status" value="1"/>
</dbReference>
<evidence type="ECO:0000256" key="2">
    <source>
        <dbReference type="ARBA" id="ARBA00023186"/>
    </source>
</evidence>
<dbReference type="AlphaFoldDB" id="A0A0D2MBG2"/>
<comment type="function">
    <text evidence="4">Involved in 20S proteasome assembly.</text>
</comment>
<sequence>MTFIYPTETFDHQGKTILIPVVSTANVGQLAVDLIIASLALERIAIFAPEYCVPVVGAREGGRPGITTPLELYGSADASFVVVQQRSPVLKAKKQEYTDALFTFIKASKFGAVLFISGMDLLNRTDAQMMTATYQLVPPNAPSLESSPLKTLLTLPIPVYTSPTDARSALPTIPGGGLTRRLLASVPPGWAIPTASILQFVLEGDNRADAGFLASVVTKVVGVDVAQWRQPGSWTDGLFGTPHDQTLYG</sequence>
<name>A0A0D2MBG2_HYPSF</name>
<proteinExistence type="inferred from homology"/>
<accession>A0A0D2MBG2</accession>
<comment type="subunit">
    <text evidence="4">Component of the 20S proteasome chaperone.</text>
</comment>
<dbReference type="EMBL" id="KN817564">
    <property type="protein sequence ID" value="KJA20758.1"/>
    <property type="molecule type" value="Genomic_DNA"/>
</dbReference>
<dbReference type="InterPro" id="IPR016562">
    <property type="entry name" value="Proteasome_assmbl_chp_2_euk"/>
</dbReference>
<dbReference type="STRING" id="945553.A0A0D2MBG2"/>
<dbReference type="OrthoDB" id="10260712at2759"/>
<comment type="similarity">
    <text evidence="3 4">Belongs to the PSMG2 family.</text>
</comment>
<keyword evidence="2 4" id="KW-0143">Chaperone</keyword>